<gene>
    <name evidence="1" type="ORF">GHT06_013389</name>
</gene>
<evidence type="ECO:0000313" key="2">
    <source>
        <dbReference type="Proteomes" id="UP000820818"/>
    </source>
</evidence>
<name>A0AAD5KZE0_9CRUS</name>
<dbReference type="Proteomes" id="UP000820818">
    <property type="component" value="Linkage Group LG3"/>
</dbReference>
<dbReference type="EMBL" id="WJBH02000003">
    <property type="protein sequence ID" value="KAI9562419.1"/>
    <property type="molecule type" value="Genomic_DNA"/>
</dbReference>
<proteinExistence type="predicted"/>
<reference evidence="1 2" key="1">
    <citation type="submission" date="2022-05" db="EMBL/GenBank/DDBJ databases">
        <title>A multi-omics perspective on studying reproductive biology in Daphnia sinensis.</title>
        <authorList>
            <person name="Jia J."/>
        </authorList>
    </citation>
    <scope>NUCLEOTIDE SEQUENCE [LARGE SCALE GENOMIC DNA]</scope>
    <source>
        <strain evidence="1 2">WSL</strain>
    </source>
</reference>
<protein>
    <submittedName>
        <fullName evidence="1">Uncharacterized protein</fullName>
    </submittedName>
</protein>
<accession>A0AAD5KZE0</accession>
<dbReference type="AlphaFoldDB" id="A0AAD5KZE0"/>
<organism evidence="1 2">
    <name type="scientific">Daphnia sinensis</name>
    <dbReference type="NCBI Taxonomy" id="1820382"/>
    <lineage>
        <taxon>Eukaryota</taxon>
        <taxon>Metazoa</taxon>
        <taxon>Ecdysozoa</taxon>
        <taxon>Arthropoda</taxon>
        <taxon>Crustacea</taxon>
        <taxon>Branchiopoda</taxon>
        <taxon>Diplostraca</taxon>
        <taxon>Cladocera</taxon>
        <taxon>Anomopoda</taxon>
        <taxon>Daphniidae</taxon>
        <taxon>Daphnia</taxon>
        <taxon>Daphnia similis group</taxon>
    </lineage>
</organism>
<evidence type="ECO:0000313" key="1">
    <source>
        <dbReference type="EMBL" id="KAI9562419.1"/>
    </source>
</evidence>
<sequence length="120" mass="13568">MKAPSFDRDPRNWPIFIEMFKVFVDDAVSSDAKRIAHLHDALTPALQKRYGNPQIVSQACTESILKLWLLKDNDFSALRSFSADLHSVVATLRLGRYGMELYSHAILSRLVAKLPPALRS</sequence>
<comment type="caution">
    <text evidence="1">The sequence shown here is derived from an EMBL/GenBank/DDBJ whole genome shotgun (WGS) entry which is preliminary data.</text>
</comment>
<keyword evidence="2" id="KW-1185">Reference proteome</keyword>